<dbReference type="EMBL" id="JAUSRD010000003">
    <property type="protein sequence ID" value="MDP9892576.1"/>
    <property type="molecule type" value="Genomic_DNA"/>
</dbReference>
<comment type="caution">
    <text evidence="1">The sequence shown here is derived from an EMBL/GenBank/DDBJ whole genome shotgun (WGS) entry which is preliminary data.</text>
</comment>
<evidence type="ECO:0008006" key="3">
    <source>
        <dbReference type="Google" id="ProtNLM"/>
    </source>
</evidence>
<dbReference type="Proteomes" id="UP001242045">
    <property type="component" value="Unassembled WGS sequence"/>
</dbReference>
<reference evidence="1" key="1">
    <citation type="submission" date="2023-07" db="EMBL/GenBank/DDBJ databases">
        <title>Sorghum-associated microbial communities from plants grown in Nebraska, USA.</title>
        <authorList>
            <person name="Schachtman D."/>
        </authorList>
    </citation>
    <scope>NUCLEOTIDE SEQUENCE</scope>
    <source>
        <strain evidence="1">DS3754</strain>
    </source>
</reference>
<gene>
    <name evidence="1" type="ORF">J2W31_001681</name>
</gene>
<name>A0AAW8CXG4_9BURK</name>
<accession>A0AAW8CXG4</accession>
<organism evidence="1 2">
    <name type="scientific">Variovorax boronicumulans</name>
    <dbReference type="NCBI Taxonomy" id="436515"/>
    <lineage>
        <taxon>Bacteria</taxon>
        <taxon>Pseudomonadati</taxon>
        <taxon>Pseudomonadota</taxon>
        <taxon>Betaproteobacteria</taxon>
        <taxon>Burkholderiales</taxon>
        <taxon>Comamonadaceae</taxon>
        <taxon>Variovorax</taxon>
    </lineage>
</organism>
<protein>
    <recommendedName>
        <fullName evidence="3">Tn3 transposase DDE domain-containing protein</fullName>
    </recommendedName>
</protein>
<sequence>MVLDQLLALCERIGILDSPRNVVDAVDQLQATIMLAFHLQHLGLCVQRLYLPQEKNLHALAKTQSTSRNDRWCFHRTNCSAD</sequence>
<dbReference type="AlphaFoldDB" id="A0AAW8CXG4"/>
<dbReference type="RefSeq" id="WP_307698924.1">
    <property type="nucleotide sequence ID" value="NZ_JAUSSA010000002.1"/>
</dbReference>
<proteinExistence type="predicted"/>
<evidence type="ECO:0000313" key="1">
    <source>
        <dbReference type="EMBL" id="MDP9892576.1"/>
    </source>
</evidence>
<evidence type="ECO:0000313" key="2">
    <source>
        <dbReference type="Proteomes" id="UP001242045"/>
    </source>
</evidence>